<feature type="transmembrane region" description="Helical" evidence="17">
    <location>
        <begin position="152"/>
        <end position="170"/>
    </location>
</feature>
<keyword evidence="10 17" id="KW-0249">Electron transport</keyword>
<keyword evidence="14 17" id="KW-0496">Mitochondrion</keyword>
<feature type="transmembrane region" description="Helical" evidence="17">
    <location>
        <begin position="272"/>
        <end position="293"/>
    </location>
</feature>
<organism evidence="20">
    <name type="scientific">Pseudogekko compresicorpus</name>
    <name type="common">Philippine false gecko</name>
    <dbReference type="NCBI Taxonomy" id="1183067"/>
    <lineage>
        <taxon>Eukaryota</taxon>
        <taxon>Metazoa</taxon>
        <taxon>Chordata</taxon>
        <taxon>Craniata</taxon>
        <taxon>Vertebrata</taxon>
        <taxon>Euteleostomi</taxon>
        <taxon>Lepidosauria</taxon>
        <taxon>Squamata</taxon>
        <taxon>Bifurcata</taxon>
        <taxon>Gekkota</taxon>
        <taxon>Gekkonidae</taxon>
        <taxon>Gekkoninae</taxon>
        <taxon>Pseudogekko</taxon>
    </lineage>
</organism>
<dbReference type="EMBL" id="JX515625">
    <property type="protein sequence ID" value="AFS17341.1"/>
    <property type="molecule type" value="Genomic_DNA"/>
</dbReference>
<dbReference type="PRINTS" id="PR01436">
    <property type="entry name" value="NADHDHGNASE2"/>
</dbReference>
<keyword evidence="12 17" id="KW-0520">NAD</keyword>
<keyword evidence="5" id="KW-0813">Transport</keyword>
<feature type="transmembrane region" description="Helical" evidence="17">
    <location>
        <begin position="177"/>
        <end position="195"/>
    </location>
</feature>
<evidence type="ECO:0000313" key="20">
    <source>
        <dbReference type="EMBL" id="AFS17341.1"/>
    </source>
</evidence>
<evidence type="ECO:0000259" key="19">
    <source>
        <dbReference type="Pfam" id="PF06444"/>
    </source>
</evidence>
<dbReference type="InterPro" id="IPR010933">
    <property type="entry name" value="NADH_DH_su2_C"/>
</dbReference>
<accession>J9WJZ0</accession>
<keyword evidence="7 17" id="KW-0812">Transmembrane</keyword>
<evidence type="ECO:0000256" key="12">
    <source>
        <dbReference type="ARBA" id="ARBA00023027"/>
    </source>
</evidence>
<feature type="transmembrane region" description="Helical" evidence="17">
    <location>
        <begin position="201"/>
        <end position="218"/>
    </location>
</feature>
<evidence type="ECO:0000256" key="1">
    <source>
        <dbReference type="ARBA" id="ARBA00004448"/>
    </source>
</evidence>
<geneLocation type="mitochondrion" evidence="20"/>
<dbReference type="Pfam" id="PF06444">
    <property type="entry name" value="NADH_dehy_S2_C"/>
    <property type="match status" value="1"/>
</dbReference>
<dbReference type="Pfam" id="PF00361">
    <property type="entry name" value="Proton_antipo_M"/>
    <property type="match status" value="1"/>
</dbReference>
<evidence type="ECO:0000256" key="9">
    <source>
        <dbReference type="ARBA" id="ARBA00022967"/>
    </source>
</evidence>
<evidence type="ECO:0000256" key="4">
    <source>
        <dbReference type="ARBA" id="ARBA00021008"/>
    </source>
</evidence>
<comment type="similarity">
    <text evidence="2 17">Belongs to the complex I subunit 2 family.</text>
</comment>
<feature type="transmembrane region" description="Helical" evidence="17">
    <location>
        <begin position="320"/>
        <end position="342"/>
    </location>
</feature>
<dbReference type="GO" id="GO:0006120">
    <property type="term" value="P:mitochondrial electron transport, NADH to ubiquinone"/>
    <property type="evidence" value="ECO:0007669"/>
    <property type="project" value="InterPro"/>
</dbReference>
<evidence type="ECO:0000256" key="13">
    <source>
        <dbReference type="ARBA" id="ARBA00023075"/>
    </source>
</evidence>
<evidence type="ECO:0000256" key="15">
    <source>
        <dbReference type="ARBA" id="ARBA00023136"/>
    </source>
</evidence>
<gene>
    <name evidence="20" type="primary">ND2</name>
</gene>
<feature type="transmembrane region" description="Helical" evidence="17">
    <location>
        <begin position="239"/>
        <end position="260"/>
    </location>
</feature>
<proteinExistence type="inferred from homology"/>
<dbReference type="InterPro" id="IPR003917">
    <property type="entry name" value="NADH_UbQ_OxRdtase_chain2"/>
</dbReference>
<evidence type="ECO:0000256" key="11">
    <source>
        <dbReference type="ARBA" id="ARBA00022989"/>
    </source>
</evidence>
<feature type="domain" description="NADH:quinone oxidoreductase/Mrp antiporter transmembrane" evidence="18">
    <location>
        <begin position="23"/>
        <end position="280"/>
    </location>
</feature>
<evidence type="ECO:0000256" key="2">
    <source>
        <dbReference type="ARBA" id="ARBA00007012"/>
    </source>
</evidence>
<evidence type="ECO:0000256" key="17">
    <source>
        <dbReference type="RuleBase" id="RU003403"/>
    </source>
</evidence>
<sequence length="344" mass="38078">MHQAIWDTMITGLSTSTIIVMSSHHWLPGWIGLELNTLSLPMIMKSGHPRSTEATTKYFLVQATAAALVLFTTTMNAWTTGQWYMTAPLTPMTTTAISLAIMMKLGLAPMHAWYPEVLQGSTITTALIISTWQKIAPLTLLYLMNDQLPTKILLLIGLLSALLGGWTGLNQTQTRKIMALSSIAHMGWLLVAMALNPNLALMIFMLYLMMTTAMFLTLNTTTMKTLTDLGTTWTQSPTLTALAVLTLFSLGGLPPLTGFLPKWLTLEELCNIKLMPFATMLALASLPSLYFYIRMTYLTMLTIPPTTTTMEHKWRFNNRITSLLPTSTTLAALLLPMTPILLLS</sequence>
<evidence type="ECO:0000259" key="18">
    <source>
        <dbReference type="Pfam" id="PF00361"/>
    </source>
</evidence>
<keyword evidence="6 17" id="KW-0679">Respiratory chain</keyword>
<dbReference type="InterPro" id="IPR050175">
    <property type="entry name" value="Complex_I_Subunit_2"/>
</dbReference>
<dbReference type="PANTHER" id="PTHR46552">
    <property type="entry name" value="NADH-UBIQUINONE OXIDOREDUCTASE CHAIN 2"/>
    <property type="match status" value="1"/>
</dbReference>
<dbReference type="AlphaFoldDB" id="J9WJZ0"/>
<comment type="function">
    <text evidence="17">Core subunit of the mitochondrial membrane respiratory chain NADH dehydrogenase (Complex I) which catalyzes electron transfer from NADH through the respiratory chain, using ubiquinone as an electron acceptor. Essential for the catalytic activity and assembly of complex I.</text>
</comment>
<evidence type="ECO:0000256" key="3">
    <source>
        <dbReference type="ARBA" id="ARBA00012944"/>
    </source>
</evidence>
<feature type="domain" description="NADH dehydrogenase subunit 2 C-terminal" evidence="19">
    <location>
        <begin position="289"/>
        <end position="341"/>
    </location>
</feature>
<evidence type="ECO:0000256" key="10">
    <source>
        <dbReference type="ARBA" id="ARBA00022982"/>
    </source>
</evidence>
<evidence type="ECO:0000256" key="16">
    <source>
        <dbReference type="ARBA" id="ARBA00049551"/>
    </source>
</evidence>
<dbReference type="PANTHER" id="PTHR46552:SF1">
    <property type="entry name" value="NADH-UBIQUINONE OXIDOREDUCTASE CHAIN 2"/>
    <property type="match status" value="1"/>
</dbReference>
<dbReference type="EC" id="7.1.1.2" evidence="3 17"/>
<dbReference type="InterPro" id="IPR001750">
    <property type="entry name" value="ND/Mrp_TM"/>
</dbReference>
<evidence type="ECO:0000256" key="7">
    <source>
        <dbReference type="ARBA" id="ARBA00022692"/>
    </source>
</evidence>
<keyword evidence="9 17" id="KW-1278">Translocase</keyword>
<reference evidence="20" key="1">
    <citation type="journal article" date="2012" name="Biol. Lett.">
        <title>Evolution of gliding in Southeast Asian geckos and other vertebrates is temporally congruent with dipterocarp forest development.</title>
        <authorList>
            <person name="Heinicke M.P."/>
            <person name="Greenbaum E."/>
            <person name="Jackman T.R."/>
            <person name="Bauer A.M."/>
        </authorList>
    </citation>
    <scope>NUCLEOTIDE SEQUENCE</scope>
</reference>
<keyword evidence="15 17" id="KW-0472">Membrane</keyword>
<feature type="transmembrane region" description="Helical" evidence="17">
    <location>
        <begin position="58"/>
        <end position="77"/>
    </location>
</feature>
<evidence type="ECO:0000256" key="6">
    <source>
        <dbReference type="ARBA" id="ARBA00022660"/>
    </source>
</evidence>
<dbReference type="GO" id="GO:0008137">
    <property type="term" value="F:NADH dehydrogenase (ubiquinone) activity"/>
    <property type="evidence" value="ECO:0007669"/>
    <property type="project" value="UniProtKB-EC"/>
</dbReference>
<comment type="catalytic activity">
    <reaction evidence="16 17">
        <text>a ubiquinone + NADH + 5 H(+)(in) = a ubiquinol + NAD(+) + 4 H(+)(out)</text>
        <dbReference type="Rhea" id="RHEA:29091"/>
        <dbReference type="Rhea" id="RHEA-COMP:9565"/>
        <dbReference type="Rhea" id="RHEA-COMP:9566"/>
        <dbReference type="ChEBI" id="CHEBI:15378"/>
        <dbReference type="ChEBI" id="CHEBI:16389"/>
        <dbReference type="ChEBI" id="CHEBI:17976"/>
        <dbReference type="ChEBI" id="CHEBI:57540"/>
        <dbReference type="ChEBI" id="CHEBI:57945"/>
        <dbReference type="EC" id="7.1.1.2"/>
    </reaction>
</comment>
<name>J9WJZ0_9SAUR</name>
<evidence type="ECO:0000256" key="14">
    <source>
        <dbReference type="ARBA" id="ARBA00023128"/>
    </source>
</evidence>
<protein>
    <recommendedName>
        <fullName evidence="4 17">NADH-ubiquinone oxidoreductase chain 2</fullName>
        <ecNumber evidence="3 17">7.1.1.2</ecNumber>
    </recommendedName>
</protein>
<keyword evidence="8 17" id="KW-0999">Mitochondrion inner membrane</keyword>
<dbReference type="GO" id="GO:0005743">
    <property type="term" value="C:mitochondrial inner membrane"/>
    <property type="evidence" value="ECO:0007669"/>
    <property type="project" value="UniProtKB-SubCell"/>
</dbReference>
<comment type="subcellular location">
    <subcellularLocation>
        <location evidence="1 17">Mitochondrion inner membrane</location>
        <topology evidence="1 17">Multi-pass membrane protein</topology>
    </subcellularLocation>
</comment>
<keyword evidence="13 17" id="KW-0830">Ubiquinone</keyword>
<evidence type="ECO:0000256" key="5">
    <source>
        <dbReference type="ARBA" id="ARBA00022448"/>
    </source>
</evidence>
<evidence type="ECO:0000256" key="8">
    <source>
        <dbReference type="ARBA" id="ARBA00022792"/>
    </source>
</evidence>
<keyword evidence="11 17" id="KW-1133">Transmembrane helix</keyword>